<keyword evidence="3" id="KW-1185">Reference proteome</keyword>
<dbReference type="OrthoDB" id="191143at2"/>
<proteinExistence type="predicted"/>
<evidence type="ECO:0008006" key="4">
    <source>
        <dbReference type="Google" id="ProtNLM"/>
    </source>
</evidence>
<evidence type="ECO:0000256" key="1">
    <source>
        <dbReference type="SAM" id="SignalP"/>
    </source>
</evidence>
<sequence length="301" mass="32459">MKKYFNIGLLFATFILGTNNIYAAGDGPRVFWAVPVDTNVITPMYFNINSNYGFDDSLIIPNAEFETNIYALMYTRAISVGGNLGSISLIVPGAKVDAGVGNLPALQGKSSGLGDITLMGVFSLMGAPAYSKEEFSSYTPETIVDLLIAVTAPTGEYDADKLINLGTNRWSVRVGAPIMHFFSAGPGNSTSLEVQPSVTFFTDNDDTSLEQAPLYKLEAHLTHDFTMMFWGSVDAMFTAGGETTVNGLEKDNSQRSLGLGVSLGAFFSPTLGMTLSYGEIVSNNEHSQDGKMFRLTGKYLF</sequence>
<reference evidence="2 3" key="1">
    <citation type="submission" date="2015-11" db="EMBL/GenBank/DDBJ databases">
        <title>Draft genome of Sulfurovum riftiae 1812E, a member of the Epsilonproteobacteria isolated from the tube of the deep-sea hydrothermal vent tubewom Riftia pachyptila.</title>
        <authorList>
            <person name="Vetriani C."/>
            <person name="Giovannelli D."/>
        </authorList>
    </citation>
    <scope>NUCLEOTIDE SEQUENCE [LARGE SCALE GENOMIC DNA]</scope>
    <source>
        <strain evidence="2 3">1812E</strain>
    </source>
</reference>
<dbReference type="STRING" id="1630136.AS592_01425"/>
<dbReference type="AlphaFoldDB" id="A0A151CF10"/>
<dbReference type="InterPro" id="IPR025737">
    <property type="entry name" value="FApF"/>
</dbReference>
<gene>
    <name evidence="2" type="ORF">AS592_01425</name>
</gene>
<keyword evidence="1" id="KW-0732">Signal</keyword>
<name>A0A151CF10_9BACT</name>
<dbReference type="Pfam" id="PF13557">
    <property type="entry name" value="Phenol_MetA_deg"/>
    <property type="match status" value="1"/>
</dbReference>
<dbReference type="Proteomes" id="UP000075359">
    <property type="component" value="Unassembled WGS sequence"/>
</dbReference>
<evidence type="ECO:0000313" key="2">
    <source>
        <dbReference type="EMBL" id="KYJ86059.1"/>
    </source>
</evidence>
<feature type="signal peptide" evidence="1">
    <location>
        <begin position="1"/>
        <end position="23"/>
    </location>
</feature>
<organism evidence="2 3">
    <name type="scientific">Sulfurovum riftiae</name>
    <dbReference type="NCBI Taxonomy" id="1630136"/>
    <lineage>
        <taxon>Bacteria</taxon>
        <taxon>Pseudomonadati</taxon>
        <taxon>Campylobacterota</taxon>
        <taxon>Epsilonproteobacteria</taxon>
        <taxon>Campylobacterales</taxon>
        <taxon>Sulfurovaceae</taxon>
        <taxon>Sulfurovum</taxon>
    </lineage>
</organism>
<feature type="chain" id="PRO_5007578428" description="Phenol degradation protein meta" evidence="1">
    <location>
        <begin position="24"/>
        <end position="301"/>
    </location>
</feature>
<evidence type="ECO:0000313" key="3">
    <source>
        <dbReference type="Proteomes" id="UP000075359"/>
    </source>
</evidence>
<accession>A0A151CF10</accession>
<protein>
    <recommendedName>
        <fullName evidence="4">Phenol degradation protein meta</fullName>
    </recommendedName>
</protein>
<dbReference type="EMBL" id="LNKT01000045">
    <property type="protein sequence ID" value="KYJ86059.1"/>
    <property type="molecule type" value="Genomic_DNA"/>
</dbReference>
<comment type="caution">
    <text evidence="2">The sequence shown here is derived from an EMBL/GenBank/DDBJ whole genome shotgun (WGS) entry which is preliminary data.</text>
</comment>